<gene>
    <name evidence="9" type="ORF">GCM10007875_18080</name>
</gene>
<feature type="domain" description="Histidine kinase" evidence="7">
    <location>
        <begin position="414"/>
        <end position="625"/>
    </location>
</feature>
<evidence type="ECO:0000256" key="3">
    <source>
        <dbReference type="ARBA" id="ARBA00022553"/>
    </source>
</evidence>
<dbReference type="SUPFAM" id="SSF55785">
    <property type="entry name" value="PYP-like sensor domain (PAS domain)"/>
    <property type="match status" value="1"/>
</dbReference>
<sequence length="639" mass="72457">MPVTDTPGITEALQHTKKRMSRSVWIILFTGLAPVSLAALAVAAAAPDPASWQLVVLASVAVGLVGALFMSNKLSSTIVKVIEAQSRSEQRLRRLMELSGDWYWRQDKHQVIRRIVYRGRDQTSAATAVELPFVDKTRSEVEDLKLIDKRFNWDTFRQLMNEQLPFDKVEFEYWPKGRTRLIFESTGRPLFSEKGEFEGYTGVSSNVTQKRLNEQLLSLQRFLLQGVLLSAPISELAGSYARGLKNCLCVHADVLVGYRAHSGMESWRVRSSAGDLRIPDEMGEAVWNSPEEYCEPLRGHDRQSLIWLGRMKQNHFAQHWSEQGVTSVWLGMKKSIEPNQPEYWVMVAQRDFEEPLDDDVIRILMAIRLLGLCVERRVFEDELQNVNSHLETRIQQRTAELMRSNSELEAFTYTVSHDLRAPLRAIDGFSSILREDYKDDLPEDAFGLLDRISNNARHMGGLIDGLLDFSRLLRTELTCVEIHLNDMLEKVMDQLDARNRATIELPSLPVVYADPVLLQQVLMNLVDNALKFSAKTSEPRVQVIFEDQPDFWCFSVKDNGAGFDMKYVDKLFNVFERLHHKKDFDGTGVGLAIVKRIIERHGGEIWAKGEVGKGAEIGFSLSKALAAQAAVNSSDGTEK</sequence>
<name>A0ABQ5YQ29_9BURK</name>
<evidence type="ECO:0000256" key="4">
    <source>
        <dbReference type="ARBA" id="ARBA00022679"/>
    </source>
</evidence>
<keyword evidence="6" id="KW-0812">Transmembrane</keyword>
<evidence type="ECO:0000256" key="6">
    <source>
        <dbReference type="SAM" id="Phobius"/>
    </source>
</evidence>
<keyword evidence="3" id="KW-0597">Phosphoprotein</keyword>
<dbReference type="EMBL" id="BSOJ01000017">
    <property type="protein sequence ID" value="GLR26718.1"/>
    <property type="molecule type" value="Genomic_DNA"/>
</dbReference>
<dbReference type="PANTHER" id="PTHR42878:SF15">
    <property type="entry name" value="BACTERIOPHYTOCHROME"/>
    <property type="match status" value="1"/>
</dbReference>
<dbReference type="Pfam" id="PF02518">
    <property type="entry name" value="HATPase_c"/>
    <property type="match status" value="1"/>
</dbReference>
<dbReference type="SMART" id="SM00388">
    <property type="entry name" value="HisKA"/>
    <property type="match status" value="1"/>
</dbReference>
<dbReference type="EC" id="2.7.13.3" evidence="2"/>
<dbReference type="Proteomes" id="UP001156664">
    <property type="component" value="Unassembled WGS sequence"/>
</dbReference>
<dbReference type="InterPro" id="IPR005467">
    <property type="entry name" value="His_kinase_dom"/>
</dbReference>
<dbReference type="InterPro" id="IPR003594">
    <property type="entry name" value="HATPase_dom"/>
</dbReference>
<evidence type="ECO:0000256" key="2">
    <source>
        <dbReference type="ARBA" id="ARBA00012438"/>
    </source>
</evidence>
<protein>
    <recommendedName>
        <fullName evidence="2">histidine kinase</fullName>
        <ecNumber evidence="2">2.7.13.3</ecNumber>
    </recommendedName>
</protein>
<comment type="caution">
    <text evidence="9">The sequence shown here is derived from an EMBL/GenBank/DDBJ whole genome shotgun (WGS) entry which is preliminary data.</text>
</comment>
<keyword evidence="5" id="KW-0418">Kinase</keyword>
<dbReference type="InterPro" id="IPR035965">
    <property type="entry name" value="PAS-like_dom_sf"/>
</dbReference>
<dbReference type="InterPro" id="IPR036890">
    <property type="entry name" value="HATPase_C_sf"/>
</dbReference>
<dbReference type="CDD" id="cd00082">
    <property type="entry name" value="HisKA"/>
    <property type="match status" value="1"/>
</dbReference>
<evidence type="ECO:0000259" key="7">
    <source>
        <dbReference type="PROSITE" id="PS50109"/>
    </source>
</evidence>
<dbReference type="InterPro" id="IPR050351">
    <property type="entry name" value="BphY/WalK/GraS-like"/>
</dbReference>
<dbReference type="Gene3D" id="3.30.450.20">
    <property type="entry name" value="PAS domain"/>
    <property type="match status" value="1"/>
</dbReference>
<feature type="transmembrane region" description="Helical" evidence="6">
    <location>
        <begin position="24"/>
        <end position="46"/>
    </location>
</feature>
<evidence type="ECO:0000259" key="8">
    <source>
        <dbReference type="PROSITE" id="PS50113"/>
    </source>
</evidence>
<evidence type="ECO:0000313" key="10">
    <source>
        <dbReference type="Proteomes" id="UP001156664"/>
    </source>
</evidence>
<feature type="domain" description="PAC" evidence="8">
    <location>
        <begin position="167"/>
        <end position="219"/>
    </location>
</feature>
<dbReference type="Pfam" id="PF00512">
    <property type="entry name" value="HisKA"/>
    <property type="match status" value="1"/>
</dbReference>
<dbReference type="SMART" id="SM00387">
    <property type="entry name" value="HATPase_c"/>
    <property type="match status" value="1"/>
</dbReference>
<dbReference type="InterPro" id="IPR000700">
    <property type="entry name" value="PAS-assoc_C"/>
</dbReference>
<dbReference type="Gene3D" id="3.30.565.10">
    <property type="entry name" value="Histidine kinase-like ATPase, C-terminal domain"/>
    <property type="match status" value="1"/>
</dbReference>
<dbReference type="PANTHER" id="PTHR42878">
    <property type="entry name" value="TWO-COMPONENT HISTIDINE KINASE"/>
    <property type="match status" value="1"/>
</dbReference>
<dbReference type="InterPro" id="IPR036097">
    <property type="entry name" value="HisK_dim/P_sf"/>
</dbReference>
<dbReference type="InterPro" id="IPR004358">
    <property type="entry name" value="Sig_transdc_His_kin-like_C"/>
</dbReference>
<feature type="transmembrane region" description="Helical" evidence="6">
    <location>
        <begin position="52"/>
        <end position="70"/>
    </location>
</feature>
<dbReference type="PROSITE" id="PS50109">
    <property type="entry name" value="HIS_KIN"/>
    <property type="match status" value="1"/>
</dbReference>
<dbReference type="SUPFAM" id="SSF47384">
    <property type="entry name" value="Homodimeric domain of signal transducing histidine kinase"/>
    <property type="match status" value="1"/>
</dbReference>
<organism evidence="9 10">
    <name type="scientific">Limnobacter litoralis</name>
    <dbReference type="NCBI Taxonomy" id="481366"/>
    <lineage>
        <taxon>Bacteria</taxon>
        <taxon>Pseudomonadati</taxon>
        <taxon>Pseudomonadota</taxon>
        <taxon>Betaproteobacteria</taxon>
        <taxon>Burkholderiales</taxon>
        <taxon>Burkholderiaceae</taxon>
        <taxon>Limnobacter</taxon>
    </lineage>
</organism>
<keyword evidence="6" id="KW-0472">Membrane</keyword>
<keyword evidence="6" id="KW-1133">Transmembrane helix</keyword>
<dbReference type="PROSITE" id="PS50113">
    <property type="entry name" value="PAC"/>
    <property type="match status" value="1"/>
</dbReference>
<keyword evidence="10" id="KW-1185">Reference proteome</keyword>
<evidence type="ECO:0000256" key="1">
    <source>
        <dbReference type="ARBA" id="ARBA00000085"/>
    </source>
</evidence>
<dbReference type="SUPFAM" id="SSF55874">
    <property type="entry name" value="ATPase domain of HSP90 chaperone/DNA topoisomerase II/histidine kinase"/>
    <property type="match status" value="1"/>
</dbReference>
<dbReference type="PRINTS" id="PR00344">
    <property type="entry name" value="BCTRLSENSOR"/>
</dbReference>
<keyword evidence="4" id="KW-0808">Transferase</keyword>
<dbReference type="Gene3D" id="1.10.287.130">
    <property type="match status" value="1"/>
</dbReference>
<reference evidence="10" key="1">
    <citation type="journal article" date="2019" name="Int. J. Syst. Evol. Microbiol.">
        <title>The Global Catalogue of Microorganisms (GCM) 10K type strain sequencing project: providing services to taxonomists for standard genome sequencing and annotation.</title>
        <authorList>
            <consortium name="The Broad Institute Genomics Platform"/>
            <consortium name="The Broad Institute Genome Sequencing Center for Infectious Disease"/>
            <person name="Wu L."/>
            <person name="Ma J."/>
        </authorList>
    </citation>
    <scope>NUCLEOTIDE SEQUENCE [LARGE SCALE GENOMIC DNA]</scope>
    <source>
        <strain evidence="10">NBRC 105857</strain>
    </source>
</reference>
<comment type="catalytic activity">
    <reaction evidence="1">
        <text>ATP + protein L-histidine = ADP + protein N-phospho-L-histidine.</text>
        <dbReference type="EC" id="2.7.13.3"/>
    </reaction>
</comment>
<dbReference type="InterPro" id="IPR003661">
    <property type="entry name" value="HisK_dim/P_dom"/>
</dbReference>
<evidence type="ECO:0000313" key="9">
    <source>
        <dbReference type="EMBL" id="GLR26718.1"/>
    </source>
</evidence>
<accession>A0ABQ5YQ29</accession>
<dbReference type="RefSeq" id="WP_284281367.1">
    <property type="nucleotide sequence ID" value="NZ_BSOJ01000017.1"/>
</dbReference>
<proteinExistence type="predicted"/>
<evidence type="ECO:0000256" key="5">
    <source>
        <dbReference type="ARBA" id="ARBA00022777"/>
    </source>
</evidence>